<protein>
    <submittedName>
        <fullName evidence="2">Uncharacterized protein</fullName>
    </submittedName>
</protein>
<evidence type="ECO:0000256" key="1">
    <source>
        <dbReference type="SAM" id="MobiDB-lite"/>
    </source>
</evidence>
<evidence type="ECO:0000313" key="3">
    <source>
        <dbReference type="Proteomes" id="UP000600565"/>
    </source>
</evidence>
<organism evidence="2 3">
    <name type="scientific">Solibacillus merdavium</name>
    <dbReference type="NCBI Taxonomy" id="2762218"/>
    <lineage>
        <taxon>Bacteria</taxon>
        <taxon>Bacillati</taxon>
        <taxon>Bacillota</taxon>
        <taxon>Bacilli</taxon>
        <taxon>Bacillales</taxon>
        <taxon>Caryophanaceae</taxon>
        <taxon>Solibacillus</taxon>
    </lineage>
</organism>
<gene>
    <name evidence="2" type="ORF">H9632_13655</name>
</gene>
<feature type="region of interest" description="Disordered" evidence="1">
    <location>
        <begin position="20"/>
        <end position="45"/>
    </location>
</feature>
<proteinExistence type="predicted"/>
<feature type="compositionally biased region" description="Acidic residues" evidence="1">
    <location>
        <begin position="20"/>
        <end position="30"/>
    </location>
</feature>
<name>A0ABR8XQA1_9BACL</name>
<comment type="caution">
    <text evidence="2">The sequence shown here is derived from an EMBL/GenBank/DDBJ whole genome shotgun (WGS) entry which is preliminary data.</text>
</comment>
<keyword evidence="3" id="KW-1185">Reference proteome</keyword>
<reference evidence="2 3" key="1">
    <citation type="submission" date="2020-08" db="EMBL/GenBank/DDBJ databases">
        <title>A Genomic Blueprint of the Chicken Gut Microbiome.</title>
        <authorList>
            <person name="Gilroy R."/>
            <person name="Ravi A."/>
            <person name="Getino M."/>
            <person name="Pursley I."/>
            <person name="Horton D.L."/>
            <person name="Alikhan N.-F."/>
            <person name="Baker D."/>
            <person name="Gharbi K."/>
            <person name="Hall N."/>
            <person name="Watson M."/>
            <person name="Adriaenssens E.M."/>
            <person name="Foster-Nyarko E."/>
            <person name="Jarju S."/>
            <person name="Secka A."/>
            <person name="Antonio M."/>
            <person name="Oren A."/>
            <person name="Chaudhuri R."/>
            <person name="La Ragione R.M."/>
            <person name="Hildebrand F."/>
            <person name="Pallen M.J."/>
        </authorList>
    </citation>
    <scope>NUCLEOTIDE SEQUENCE [LARGE SCALE GENOMIC DNA]</scope>
    <source>
        <strain evidence="2 3">Sa1YVA6</strain>
    </source>
</reference>
<dbReference type="EMBL" id="JACSPW010000013">
    <property type="protein sequence ID" value="MBD8034111.1"/>
    <property type="molecule type" value="Genomic_DNA"/>
</dbReference>
<accession>A0ABR8XQA1</accession>
<dbReference type="RefSeq" id="WP_191704616.1">
    <property type="nucleotide sequence ID" value="NZ_JACSPW010000013.1"/>
</dbReference>
<evidence type="ECO:0000313" key="2">
    <source>
        <dbReference type="EMBL" id="MBD8034111.1"/>
    </source>
</evidence>
<dbReference type="Proteomes" id="UP000600565">
    <property type="component" value="Unassembled WGS sequence"/>
</dbReference>
<feature type="compositionally biased region" description="Polar residues" evidence="1">
    <location>
        <begin position="36"/>
        <end position="45"/>
    </location>
</feature>
<sequence length="45" mass="5362">MTTILKSMLETYLFDEEMDFESSEQQEVSENEERTQYPNGFFSSL</sequence>